<protein>
    <submittedName>
        <fullName evidence="1">Uncharacterized protein</fullName>
    </submittedName>
</protein>
<sequence>MGSHNAYQDYVVLQHNLHASRDSYPMMQLNNLQCPNQSSPNMMATIVQLSKKQKAIIAG</sequence>
<evidence type="ECO:0000313" key="1">
    <source>
        <dbReference type="EMBL" id="GAY64589.1"/>
    </source>
</evidence>
<dbReference type="EMBL" id="BDQV01000415">
    <property type="protein sequence ID" value="GAY64589.1"/>
    <property type="molecule type" value="Genomic_DNA"/>
</dbReference>
<proteinExistence type="predicted"/>
<reference evidence="1 2" key="1">
    <citation type="journal article" date="2017" name="Front. Genet.">
        <title>Draft sequencing of the heterozygous diploid genome of Satsuma (Citrus unshiu Marc.) using a hybrid assembly approach.</title>
        <authorList>
            <person name="Shimizu T."/>
            <person name="Tanizawa Y."/>
            <person name="Mochizuki T."/>
            <person name="Nagasaki H."/>
            <person name="Yoshioka T."/>
            <person name="Toyoda A."/>
            <person name="Fujiyama A."/>
            <person name="Kaminuma E."/>
            <person name="Nakamura Y."/>
        </authorList>
    </citation>
    <scope>NUCLEOTIDE SEQUENCE [LARGE SCALE GENOMIC DNA]</scope>
    <source>
        <strain evidence="2">cv. Miyagawa wase</strain>
    </source>
</reference>
<gene>
    <name evidence="1" type="ORF">CUMW_234680</name>
</gene>
<evidence type="ECO:0000313" key="2">
    <source>
        <dbReference type="Proteomes" id="UP000236630"/>
    </source>
</evidence>
<keyword evidence="2" id="KW-1185">Reference proteome</keyword>
<accession>A0A2H5QIZ1</accession>
<comment type="caution">
    <text evidence="1">The sequence shown here is derived from an EMBL/GenBank/DDBJ whole genome shotgun (WGS) entry which is preliminary data.</text>
</comment>
<organism evidence="1 2">
    <name type="scientific">Citrus unshiu</name>
    <name type="common">Satsuma mandarin</name>
    <name type="synonym">Citrus nobilis var. unshiu</name>
    <dbReference type="NCBI Taxonomy" id="55188"/>
    <lineage>
        <taxon>Eukaryota</taxon>
        <taxon>Viridiplantae</taxon>
        <taxon>Streptophyta</taxon>
        <taxon>Embryophyta</taxon>
        <taxon>Tracheophyta</taxon>
        <taxon>Spermatophyta</taxon>
        <taxon>Magnoliopsida</taxon>
        <taxon>eudicotyledons</taxon>
        <taxon>Gunneridae</taxon>
        <taxon>Pentapetalae</taxon>
        <taxon>rosids</taxon>
        <taxon>malvids</taxon>
        <taxon>Sapindales</taxon>
        <taxon>Rutaceae</taxon>
        <taxon>Aurantioideae</taxon>
        <taxon>Citrus</taxon>
    </lineage>
</organism>
<name>A0A2H5QIZ1_CITUN</name>
<dbReference type="Proteomes" id="UP000236630">
    <property type="component" value="Unassembled WGS sequence"/>
</dbReference>
<dbReference type="AlphaFoldDB" id="A0A2H5QIZ1"/>